<accession>A0ABV9P7M9</accession>
<keyword evidence="3" id="KW-0408">Iron</keyword>
<dbReference type="SUPFAM" id="SSF46626">
    <property type="entry name" value="Cytochrome c"/>
    <property type="match status" value="1"/>
</dbReference>
<dbReference type="InterPro" id="IPR036909">
    <property type="entry name" value="Cyt_c-like_dom_sf"/>
</dbReference>
<protein>
    <submittedName>
        <fullName evidence="6">C-type cytochrome</fullName>
    </submittedName>
</protein>
<evidence type="ECO:0000256" key="1">
    <source>
        <dbReference type="ARBA" id="ARBA00022617"/>
    </source>
</evidence>
<evidence type="ECO:0000256" key="2">
    <source>
        <dbReference type="ARBA" id="ARBA00022723"/>
    </source>
</evidence>
<keyword evidence="1" id="KW-0349">Heme</keyword>
<reference evidence="7" key="1">
    <citation type="journal article" date="2019" name="Int. J. Syst. Evol. Microbiol.">
        <title>The Global Catalogue of Microorganisms (GCM) 10K type strain sequencing project: providing services to taxonomists for standard genome sequencing and annotation.</title>
        <authorList>
            <consortium name="The Broad Institute Genomics Platform"/>
            <consortium name="The Broad Institute Genome Sequencing Center for Infectious Disease"/>
            <person name="Wu L."/>
            <person name="Ma J."/>
        </authorList>
    </citation>
    <scope>NUCLEOTIDE SEQUENCE [LARGE SCALE GENOMIC DNA]</scope>
    <source>
        <strain evidence="7">CCUG 50349</strain>
    </source>
</reference>
<name>A0ABV9P7M9_9FLAO</name>
<feature type="signal peptide" evidence="4">
    <location>
        <begin position="1"/>
        <end position="22"/>
    </location>
</feature>
<dbReference type="InterPro" id="IPR009056">
    <property type="entry name" value="Cyt_c-like_dom"/>
</dbReference>
<feature type="domain" description="Cytochrome c" evidence="5">
    <location>
        <begin position="42"/>
        <end position="113"/>
    </location>
</feature>
<keyword evidence="7" id="KW-1185">Reference proteome</keyword>
<dbReference type="RefSeq" id="WP_379742246.1">
    <property type="nucleotide sequence ID" value="NZ_JBHSGW010000026.1"/>
</dbReference>
<dbReference type="Gene3D" id="1.10.760.10">
    <property type="entry name" value="Cytochrome c-like domain"/>
    <property type="match status" value="1"/>
</dbReference>
<proteinExistence type="predicted"/>
<dbReference type="PROSITE" id="PS51257">
    <property type="entry name" value="PROKAR_LIPOPROTEIN"/>
    <property type="match status" value="1"/>
</dbReference>
<sequence>MLKIKYLFIPLILLSLSCTNHSEDDLIIKSENPILVTYEQNVKSIINNNCVSCHGSTPSNGAPMSLTTYNQVKDAVLNRGLLDRISRTTGEPGLMPNGGPRLPQQTIDIVVKWNSDGLLE</sequence>
<evidence type="ECO:0000313" key="6">
    <source>
        <dbReference type="EMBL" id="MFC4740581.1"/>
    </source>
</evidence>
<keyword evidence="2" id="KW-0479">Metal-binding</keyword>
<evidence type="ECO:0000313" key="7">
    <source>
        <dbReference type="Proteomes" id="UP001595885"/>
    </source>
</evidence>
<evidence type="ECO:0000256" key="3">
    <source>
        <dbReference type="ARBA" id="ARBA00023004"/>
    </source>
</evidence>
<dbReference type="Pfam" id="PF13442">
    <property type="entry name" value="Cytochrome_CBB3"/>
    <property type="match status" value="1"/>
</dbReference>
<evidence type="ECO:0000259" key="5">
    <source>
        <dbReference type="Pfam" id="PF13442"/>
    </source>
</evidence>
<feature type="chain" id="PRO_5046752852" evidence="4">
    <location>
        <begin position="23"/>
        <end position="120"/>
    </location>
</feature>
<dbReference type="Proteomes" id="UP001595885">
    <property type="component" value="Unassembled WGS sequence"/>
</dbReference>
<evidence type="ECO:0000256" key="4">
    <source>
        <dbReference type="SAM" id="SignalP"/>
    </source>
</evidence>
<dbReference type="EMBL" id="JBHSGW010000026">
    <property type="protein sequence ID" value="MFC4740581.1"/>
    <property type="molecule type" value="Genomic_DNA"/>
</dbReference>
<comment type="caution">
    <text evidence="6">The sequence shown here is derived from an EMBL/GenBank/DDBJ whole genome shotgun (WGS) entry which is preliminary data.</text>
</comment>
<organism evidence="6 7">
    <name type="scientific">Flavobacterium ponti</name>
    <dbReference type="NCBI Taxonomy" id="665133"/>
    <lineage>
        <taxon>Bacteria</taxon>
        <taxon>Pseudomonadati</taxon>
        <taxon>Bacteroidota</taxon>
        <taxon>Flavobacteriia</taxon>
        <taxon>Flavobacteriales</taxon>
        <taxon>Flavobacteriaceae</taxon>
        <taxon>Flavobacterium</taxon>
    </lineage>
</organism>
<keyword evidence="4" id="KW-0732">Signal</keyword>
<gene>
    <name evidence="6" type="ORF">ACFO3U_11320</name>
</gene>